<dbReference type="AlphaFoldDB" id="A0A7R9CAB6"/>
<proteinExistence type="predicted"/>
<evidence type="ECO:0000256" key="1">
    <source>
        <dbReference type="SAM" id="MobiDB-lite"/>
    </source>
</evidence>
<sequence length="96" mass="11151">MLETEDWLPSELFEPEELLNAYLSPSYSPSDETSDTYNCSNRWPTHKDSCWKKSGTTPPLDKRGFKNNPPNRTFNEKNLRLAGEFDRTILANPVNW</sequence>
<evidence type="ECO:0000313" key="2">
    <source>
        <dbReference type="EMBL" id="CAD7391962.1"/>
    </source>
</evidence>
<accession>A0A7R9CAB6</accession>
<name>A0A7R9CAB6_TIMCR</name>
<organism evidence="2">
    <name type="scientific">Timema cristinae</name>
    <name type="common">Walking stick</name>
    <dbReference type="NCBI Taxonomy" id="61476"/>
    <lineage>
        <taxon>Eukaryota</taxon>
        <taxon>Metazoa</taxon>
        <taxon>Ecdysozoa</taxon>
        <taxon>Arthropoda</taxon>
        <taxon>Hexapoda</taxon>
        <taxon>Insecta</taxon>
        <taxon>Pterygota</taxon>
        <taxon>Neoptera</taxon>
        <taxon>Polyneoptera</taxon>
        <taxon>Phasmatodea</taxon>
        <taxon>Timematodea</taxon>
        <taxon>Timematoidea</taxon>
        <taxon>Timematidae</taxon>
        <taxon>Timema</taxon>
    </lineage>
</organism>
<gene>
    <name evidence="2" type="ORF">TCEB3V08_LOCUS1</name>
</gene>
<dbReference type="EMBL" id="OC316481">
    <property type="protein sequence ID" value="CAD7391962.1"/>
    <property type="molecule type" value="Genomic_DNA"/>
</dbReference>
<feature type="region of interest" description="Disordered" evidence="1">
    <location>
        <begin position="53"/>
        <end position="74"/>
    </location>
</feature>
<protein>
    <submittedName>
        <fullName evidence="2">Uncharacterized protein</fullName>
    </submittedName>
</protein>
<reference evidence="2" key="1">
    <citation type="submission" date="2020-11" db="EMBL/GenBank/DDBJ databases">
        <authorList>
            <person name="Tran Van P."/>
        </authorList>
    </citation>
    <scope>NUCLEOTIDE SEQUENCE</scope>
</reference>